<dbReference type="OrthoDB" id="14664at2"/>
<comment type="similarity">
    <text evidence="7">Belongs to the FtsL family.</text>
</comment>
<keyword evidence="3 7" id="KW-0812">Transmembrane</keyword>
<dbReference type="GO" id="GO:0032153">
    <property type="term" value="C:cell division site"/>
    <property type="evidence" value="ECO:0007669"/>
    <property type="project" value="UniProtKB-UniRule"/>
</dbReference>
<comment type="function">
    <text evidence="7">Essential cell division protein.</text>
</comment>
<evidence type="ECO:0000256" key="1">
    <source>
        <dbReference type="ARBA" id="ARBA00022475"/>
    </source>
</evidence>
<evidence type="ECO:0000256" key="6">
    <source>
        <dbReference type="ARBA" id="ARBA00023306"/>
    </source>
</evidence>
<keyword evidence="2 7" id="KW-0132">Cell division</keyword>
<evidence type="ECO:0000256" key="8">
    <source>
        <dbReference type="NCBIfam" id="TIGR02209"/>
    </source>
</evidence>
<accession>A0A098EKE2</accession>
<proteinExistence type="inferred from homology"/>
<dbReference type="AlphaFoldDB" id="A0A098EKE2"/>
<dbReference type="HAMAP" id="MF_00910">
    <property type="entry name" value="FtsL"/>
    <property type="match status" value="1"/>
</dbReference>
<keyword evidence="1 7" id="KW-1003">Cell membrane</keyword>
<dbReference type="Pfam" id="PF04977">
    <property type="entry name" value="DivIC"/>
    <property type="match status" value="1"/>
</dbReference>
<protein>
    <recommendedName>
        <fullName evidence="7 8">Cell division protein FtsL</fullName>
    </recommendedName>
</protein>
<name>A0A098EKE2_9BACL</name>
<keyword evidence="6 7" id="KW-0131">Cell cycle</keyword>
<evidence type="ECO:0000313" key="9">
    <source>
        <dbReference type="EMBL" id="CEG22392.1"/>
    </source>
</evidence>
<comment type="subcellular location">
    <subcellularLocation>
        <location evidence="7">Cell membrane</location>
        <topology evidence="7">Single-pass type II membrane protein</topology>
    </subcellularLocation>
    <text evidence="7">Localizes to the division septum where it forms a ring structure.</text>
</comment>
<dbReference type="Proteomes" id="UP000043699">
    <property type="component" value="Unassembled WGS sequence"/>
</dbReference>
<keyword evidence="5 7" id="KW-0472">Membrane</keyword>
<dbReference type="RefSeq" id="WP_052651093.1">
    <property type="nucleotide sequence ID" value="NZ_CCXS01000001.1"/>
</dbReference>
<dbReference type="InterPro" id="IPR007060">
    <property type="entry name" value="FtsL/DivIC"/>
</dbReference>
<keyword evidence="4 7" id="KW-1133">Transmembrane helix</keyword>
<keyword evidence="10" id="KW-1185">Reference proteome</keyword>
<evidence type="ECO:0000256" key="5">
    <source>
        <dbReference type="ARBA" id="ARBA00023136"/>
    </source>
</evidence>
<evidence type="ECO:0000256" key="4">
    <source>
        <dbReference type="ARBA" id="ARBA00022989"/>
    </source>
</evidence>
<feature type="transmembrane region" description="Helical" evidence="7">
    <location>
        <begin position="37"/>
        <end position="54"/>
    </location>
</feature>
<dbReference type="GO" id="GO:0043093">
    <property type="term" value="P:FtsZ-dependent cytokinesis"/>
    <property type="evidence" value="ECO:0007669"/>
    <property type="project" value="UniProtKB-UniRule"/>
</dbReference>
<evidence type="ECO:0000256" key="2">
    <source>
        <dbReference type="ARBA" id="ARBA00022618"/>
    </source>
</evidence>
<gene>
    <name evidence="7 9" type="primary">ftsL</name>
    <name evidence="9" type="ORF">BN1080_01318</name>
</gene>
<dbReference type="NCBIfam" id="TIGR02209">
    <property type="entry name" value="ftsL_broad"/>
    <property type="match status" value="1"/>
</dbReference>
<dbReference type="InterPro" id="IPR011922">
    <property type="entry name" value="Cell_div_FtsL"/>
</dbReference>
<organism evidence="9 10">
    <name type="scientific">Planococcus massiliensis</name>
    <dbReference type="NCBI Taxonomy" id="1499687"/>
    <lineage>
        <taxon>Bacteria</taxon>
        <taxon>Bacillati</taxon>
        <taxon>Bacillota</taxon>
        <taxon>Bacilli</taxon>
        <taxon>Bacillales</taxon>
        <taxon>Caryophanaceae</taxon>
        <taxon>Planococcus</taxon>
    </lineage>
</organism>
<dbReference type="STRING" id="1499687.BN1080_01318"/>
<evidence type="ECO:0000256" key="7">
    <source>
        <dbReference type="HAMAP-Rule" id="MF_00910"/>
    </source>
</evidence>
<sequence>MALSARKEAYIQQPAVPQNPSRQPVKKQSLITKGEKVLYLSFLAAFVFCALMILQNQSEIQASTQEIQTIEQSIDEKVKQNTDLSVQVSELSTYERIWSKAKESGLKLNEQNVKVVPGQ</sequence>
<dbReference type="GO" id="GO:0005886">
    <property type="term" value="C:plasma membrane"/>
    <property type="evidence" value="ECO:0007669"/>
    <property type="project" value="UniProtKB-SubCell"/>
</dbReference>
<evidence type="ECO:0000256" key="3">
    <source>
        <dbReference type="ARBA" id="ARBA00022692"/>
    </source>
</evidence>
<reference evidence="9 10" key="1">
    <citation type="submission" date="2014-09" db="EMBL/GenBank/DDBJ databases">
        <authorList>
            <person name="Urmite Genomes Urmite Genomes"/>
        </authorList>
    </citation>
    <scope>NUCLEOTIDE SEQUENCE [LARGE SCALE GENOMIC DNA]</scope>
    <source>
        <strain evidence="9 10">ES2</strain>
    </source>
</reference>
<dbReference type="EMBL" id="CCXS01000001">
    <property type="protein sequence ID" value="CEG22392.1"/>
    <property type="molecule type" value="Genomic_DNA"/>
</dbReference>
<evidence type="ECO:0000313" key="10">
    <source>
        <dbReference type="Proteomes" id="UP000043699"/>
    </source>
</evidence>